<reference evidence="2 3" key="1">
    <citation type="journal article" date="2024" name="bioRxiv">
        <title>A reference genome for Trichogramma kaykai: A tiny desert-dwelling parasitoid wasp with competing sex-ratio distorters.</title>
        <authorList>
            <person name="Culotta J."/>
            <person name="Lindsey A.R."/>
        </authorList>
    </citation>
    <scope>NUCLEOTIDE SEQUENCE [LARGE SCALE GENOMIC DNA]</scope>
    <source>
        <strain evidence="2 3">KSX58</strain>
    </source>
</reference>
<evidence type="ECO:0000313" key="3">
    <source>
        <dbReference type="Proteomes" id="UP001627154"/>
    </source>
</evidence>
<feature type="chain" id="PRO_5044807687" evidence="1">
    <location>
        <begin position="32"/>
        <end position="219"/>
    </location>
</feature>
<name>A0ABD2X604_9HYME</name>
<dbReference type="EMBL" id="JBJJXI010000051">
    <property type="protein sequence ID" value="KAL3400530.1"/>
    <property type="molecule type" value="Genomic_DNA"/>
</dbReference>
<feature type="signal peptide" evidence="1">
    <location>
        <begin position="1"/>
        <end position="31"/>
    </location>
</feature>
<organism evidence="2 3">
    <name type="scientific">Trichogramma kaykai</name>
    <dbReference type="NCBI Taxonomy" id="54128"/>
    <lineage>
        <taxon>Eukaryota</taxon>
        <taxon>Metazoa</taxon>
        <taxon>Ecdysozoa</taxon>
        <taxon>Arthropoda</taxon>
        <taxon>Hexapoda</taxon>
        <taxon>Insecta</taxon>
        <taxon>Pterygota</taxon>
        <taxon>Neoptera</taxon>
        <taxon>Endopterygota</taxon>
        <taxon>Hymenoptera</taxon>
        <taxon>Apocrita</taxon>
        <taxon>Proctotrupomorpha</taxon>
        <taxon>Chalcidoidea</taxon>
        <taxon>Trichogrammatidae</taxon>
        <taxon>Trichogramma</taxon>
    </lineage>
</organism>
<sequence>MTRPRGTRTTGPLLLLLLLSLILIPFNLVACTQGLRQIVTRNVTGVLLQDPTDRQPGSSSSIMEIVDEQTCSAALVRLTCRSLHSVLFVLEARYLPERDDACVYDRDSRCAYKRLLGNVRHLQRRRYYLQSRYGLELDENPHDFRSSINRRCSGHHHCRYKVTSDHPEALFWKPANIHVKYACIPDGFSCDFVIDCIMLSRMVGSAICCNFSKSMSDRM</sequence>
<evidence type="ECO:0000313" key="2">
    <source>
        <dbReference type="EMBL" id="KAL3400530.1"/>
    </source>
</evidence>
<proteinExistence type="predicted"/>
<evidence type="ECO:0000256" key="1">
    <source>
        <dbReference type="SAM" id="SignalP"/>
    </source>
</evidence>
<keyword evidence="3" id="KW-1185">Reference proteome</keyword>
<dbReference type="AlphaFoldDB" id="A0ABD2X604"/>
<accession>A0ABD2X604</accession>
<comment type="caution">
    <text evidence="2">The sequence shown here is derived from an EMBL/GenBank/DDBJ whole genome shotgun (WGS) entry which is preliminary data.</text>
</comment>
<keyword evidence="1" id="KW-0732">Signal</keyword>
<gene>
    <name evidence="2" type="ORF">TKK_006376</name>
</gene>
<protein>
    <submittedName>
        <fullName evidence="2">Uncharacterized protein</fullName>
    </submittedName>
</protein>
<dbReference type="Proteomes" id="UP001627154">
    <property type="component" value="Unassembled WGS sequence"/>
</dbReference>